<accession>A0AAU9NQX8</accession>
<dbReference type="GO" id="GO:0016197">
    <property type="term" value="P:endosomal transport"/>
    <property type="evidence" value="ECO:0007669"/>
    <property type="project" value="TreeGrafter"/>
</dbReference>
<evidence type="ECO:0000259" key="1">
    <source>
        <dbReference type="Pfam" id="PF04840"/>
    </source>
</evidence>
<dbReference type="Pfam" id="PF04840">
    <property type="entry name" value="Vps16_C"/>
    <property type="match status" value="1"/>
</dbReference>
<dbReference type="AlphaFoldDB" id="A0AAU9NQX8"/>
<dbReference type="GO" id="GO:0003779">
    <property type="term" value="F:actin binding"/>
    <property type="evidence" value="ECO:0007669"/>
    <property type="project" value="TreeGrafter"/>
</dbReference>
<dbReference type="PANTHER" id="PTHR12811">
    <property type="entry name" value="VACUOLAR PROTEIN SORTING VPS16"/>
    <property type="match status" value="1"/>
</dbReference>
<organism evidence="2 3">
    <name type="scientific">Lactuca virosa</name>
    <dbReference type="NCBI Taxonomy" id="75947"/>
    <lineage>
        <taxon>Eukaryota</taxon>
        <taxon>Viridiplantae</taxon>
        <taxon>Streptophyta</taxon>
        <taxon>Embryophyta</taxon>
        <taxon>Tracheophyta</taxon>
        <taxon>Spermatophyta</taxon>
        <taxon>Magnoliopsida</taxon>
        <taxon>eudicotyledons</taxon>
        <taxon>Gunneridae</taxon>
        <taxon>Pentapetalae</taxon>
        <taxon>asterids</taxon>
        <taxon>campanulids</taxon>
        <taxon>Asterales</taxon>
        <taxon>Asteraceae</taxon>
        <taxon>Cichorioideae</taxon>
        <taxon>Cichorieae</taxon>
        <taxon>Lactucinae</taxon>
        <taxon>Lactuca</taxon>
    </lineage>
</organism>
<keyword evidence="3" id="KW-1185">Reference proteome</keyword>
<protein>
    <recommendedName>
        <fullName evidence="1">Vps16 C-terminal domain-containing protein</fullName>
    </recommendedName>
</protein>
<feature type="domain" description="Vps16 C-terminal" evidence="1">
    <location>
        <begin position="132"/>
        <end position="244"/>
    </location>
</feature>
<dbReference type="InterPro" id="IPR006925">
    <property type="entry name" value="Vps16_C"/>
</dbReference>
<sequence length="257" mass="29347">MSIFYLLGILILKKNKSFRIRFLSYCGISESLRFLSQFQRASIQEMSKTLRVLNAVRSPKKGIPLSIHQYKLLTPSVLIDRLVNAHQHLLALRISYYLGMNQACSRLKVSSAVPDATLLEILLDKLKFCRSISYVAVVAHTDQTSRRKLAAMLVEHEPLSSKQVSLLLGIGEEDTTLTKATESGDTDLVYLVLFHIWKKRPALELFAMIQARPIARDLFIRYARCYKHEFLKDFFLSTGQLRVLLMCVVSNNVARIL</sequence>
<gene>
    <name evidence="2" type="ORF">LVIROSA_LOCUS26332</name>
</gene>
<dbReference type="GO" id="GO:0042144">
    <property type="term" value="P:vacuole fusion, non-autophagic"/>
    <property type="evidence" value="ECO:0007669"/>
    <property type="project" value="TreeGrafter"/>
</dbReference>
<dbReference type="PANTHER" id="PTHR12811:SF0">
    <property type="entry name" value="VACUOLAR PROTEIN SORTING-ASSOCIATED PROTEIN 16 HOMOLOG"/>
    <property type="match status" value="1"/>
</dbReference>
<dbReference type="GO" id="GO:0006886">
    <property type="term" value="P:intracellular protein transport"/>
    <property type="evidence" value="ECO:0007669"/>
    <property type="project" value="InterPro"/>
</dbReference>
<dbReference type="GO" id="GO:0030897">
    <property type="term" value="C:HOPS complex"/>
    <property type="evidence" value="ECO:0007669"/>
    <property type="project" value="TreeGrafter"/>
</dbReference>
<evidence type="ECO:0000313" key="2">
    <source>
        <dbReference type="EMBL" id="CAH1440178.1"/>
    </source>
</evidence>
<comment type="caution">
    <text evidence="2">The sequence shown here is derived from an EMBL/GenBank/DDBJ whole genome shotgun (WGS) entry which is preliminary data.</text>
</comment>
<proteinExistence type="predicted"/>
<reference evidence="2 3" key="1">
    <citation type="submission" date="2022-01" db="EMBL/GenBank/DDBJ databases">
        <authorList>
            <person name="Xiong W."/>
            <person name="Schranz E."/>
        </authorList>
    </citation>
    <scope>NUCLEOTIDE SEQUENCE [LARGE SCALE GENOMIC DNA]</scope>
</reference>
<dbReference type="Proteomes" id="UP001157418">
    <property type="component" value="Unassembled WGS sequence"/>
</dbReference>
<dbReference type="GO" id="GO:0005768">
    <property type="term" value="C:endosome"/>
    <property type="evidence" value="ECO:0007669"/>
    <property type="project" value="TreeGrafter"/>
</dbReference>
<evidence type="ECO:0000313" key="3">
    <source>
        <dbReference type="Proteomes" id="UP001157418"/>
    </source>
</evidence>
<name>A0AAU9NQX8_9ASTR</name>
<dbReference type="GO" id="GO:0005765">
    <property type="term" value="C:lysosomal membrane"/>
    <property type="evidence" value="ECO:0007669"/>
    <property type="project" value="TreeGrafter"/>
</dbReference>
<dbReference type="EMBL" id="CAKMRJ010005412">
    <property type="protein sequence ID" value="CAH1440178.1"/>
    <property type="molecule type" value="Genomic_DNA"/>
</dbReference>
<dbReference type="InterPro" id="IPR016534">
    <property type="entry name" value="VPS16"/>
</dbReference>